<comment type="caution">
    <text evidence="2">The sequence shown here is derived from an EMBL/GenBank/DDBJ whole genome shotgun (WGS) entry which is preliminary data.</text>
</comment>
<reference evidence="2" key="1">
    <citation type="journal article" date="2023" name="Front. Mar. Sci.">
        <title>A new Merluccius polli reference genome to investigate the effects of global change in West African waters.</title>
        <authorList>
            <person name="Mateo J.L."/>
            <person name="Blanco-Fernandez C."/>
            <person name="Garcia-Vazquez E."/>
            <person name="Machado-Schiaffino G."/>
        </authorList>
    </citation>
    <scope>NUCLEOTIDE SEQUENCE</scope>
    <source>
        <strain evidence="2">C29</strain>
        <tissue evidence="2">Fin</tissue>
    </source>
</reference>
<protein>
    <submittedName>
        <fullName evidence="2">Uncharacterized protein</fullName>
    </submittedName>
</protein>
<evidence type="ECO:0000313" key="2">
    <source>
        <dbReference type="EMBL" id="KAK0131336.1"/>
    </source>
</evidence>
<accession>A0AA47M0G9</accession>
<proteinExistence type="predicted"/>
<gene>
    <name evidence="2" type="ORF">N1851_033946</name>
</gene>
<organism evidence="2 3">
    <name type="scientific">Merluccius polli</name>
    <name type="common">Benguela hake</name>
    <name type="synonym">Merluccius cadenati</name>
    <dbReference type="NCBI Taxonomy" id="89951"/>
    <lineage>
        <taxon>Eukaryota</taxon>
        <taxon>Metazoa</taxon>
        <taxon>Chordata</taxon>
        <taxon>Craniata</taxon>
        <taxon>Vertebrata</taxon>
        <taxon>Euteleostomi</taxon>
        <taxon>Actinopterygii</taxon>
        <taxon>Neopterygii</taxon>
        <taxon>Teleostei</taxon>
        <taxon>Neoteleostei</taxon>
        <taxon>Acanthomorphata</taxon>
        <taxon>Zeiogadaria</taxon>
        <taxon>Gadariae</taxon>
        <taxon>Gadiformes</taxon>
        <taxon>Gadoidei</taxon>
        <taxon>Merlucciidae</taxon>
        <taxon>Merluccius</taxon>
    </lineage>
</organism>
<dbReference type="EMBL" id="JAOPHQ010006549">
    <property type="protein sequence ID" value="KAK0131336.1"/>
    <property type="molecule type" value="Genomic_DNA"/>
</dbReference>
<evidence type="ECO:0000256" key="1">
    <source>
        <dbReference type="SAM" id="MobiDB-lite"/>
    </source>
</evidence>
<dbReference type="AlphaFoldDB" id="A0AA47M0G9"/>
<feature type="compositionally biased region" description="Polar residues" evidence="1">
    <location>
        <begin position="139"/>
        <end position="153"/>
    </location>
</feature>
<dbReference type="Proteomes" id="UP001174136">
    <property type="component" value="Unassembled WGS sequence"/>
</dbReference>
<feature type="region of interest" description="Disordered" evidence="1">
    <location>
        <begin position="124"/>
        <end position="153"/>
    </location>
</feature>
<evidence type="ECO:0000313" key="3">
    <source>
        <dbReference type="Proteomes" id="UP001174136"/>
    </source>
</evidence>
<name>A0AA47M0G9_MERPO</name>
<sequence>MRLEASRSPPPSTACAFRCRTTRSKWLPASRPSRRGSVAGRTRVTRSPLRSSSAAFSVSLTEKSEGTAPSVAAIRTEIAVVPPVPPWSLKLLVSTSLPNLRLRKWWTAARWALAPSGRKLYAEPGTLASTNRKKPSDSCGETSLQRSRWSGSPLTRISHPSWVTVIREGKRRRTARWTAALRRLSGKEPRDSSRDWVGDRVWVFASSPGGSESFCVVLVRNRVVAVGTDKACIDQVSMDVYLGDHEVLGAGFDGPSETLMVRDEPRRDRLEYLVKADAAFCYHRYAASLAAELLMWVRGPVFNAVETRHGN</sequence>
<keyword evidence="3" id="KW-1185">Reference proteome</keyword>